<organism evidence="1 2">
    <name type="scientific">Sporanaerobium hydrogeniformans</name>
    <dbReference type="NCBI Taxonomy" id="3072179"/>
    <lineage>
        <taxon>Bacteria</taxon>
        <taxon>Bacillati</taxon>
        <taxon>Bacillota</taxon>
        <taxon>Clostridia</taxon>
        <taxon>Lachnospirales</taxon>
        <taxon>Lachnospiraceae</taxon>
        <taxon>Sporanaerobium</taxon>
    </lineage>
</organism>
<evidence type="ECO:0000313" key="1">
    <source>
        <dbReference type="EMBL" id="PHV69584.1"/>
    </source>
</evidence>
<dbReference type="Proteomes" id="UP000224460">
    <property type="component" value="Unassembled WGS sequence"/>
</dbReference>
<name>A0AC61D8I6_9FIRM</name>
<proteinExistence type="predicted"/>
<reference evidence="1" key="1">
    <citation type="submission" date="2017-10" db="EMBL/GenBank/DDBJ databases">
        <title>Genome sequence of cellulolytic Lachnospiraceae bacterium XHS1971 isolated from hotspring sediment.</title>
        <authorList>
            <person name="Vasudevan G."/>
            <person name="Joshi A.J."/>
            <person name="Hivarkar S."/>
            <person name="Lanjekar V.B."/>
            <person name="Dhakephalkar P.K."/>
            <person name="Dagar S."/>
        </authorList>
    </citation>
    <scope>NUCLEOTIDE SEQUENCE</scope>
    <source>
        <strain evidence="1">XHS1971</strain>
    </source>
</reference>
<dbReference type="EMBL" id="PEDL01000024">
    <property type="protein sequence ID" value="PHV69584.1"/>
    <property type="molecule type" value="Genomic_DNA"/>
</dbReference>
<gene>
    <name evidence="1" type="ORF">CS063_15205</name>
</gene>
<evidence type="ECO:0000313" key="2">
    <source>
        <dbReference type="Proteomes" id="UP000224460"/>
    </source>
</evidence>
<keyword evidence="2" id="KW-1185">Reference proteome</keyword>
<sequence length="255" mass="29385">MSQFTYSVIVAEDEELLLTNLVQKIQNTQLGFEVLGTAQTGKKALELVKMHSPDLVITDIKMPIMDGIELLDAIHLTFPTIRFIIISGFSDFDYAKQAIRLKVNDYLLKPIDSEELYTSLLKIKTDLDLERSSYETFFSLSSLNTSKEHIAEMLKEYIVHHYTSEINLNLIASSMNYSSSYLTKLFVQHYNCTPSKYIITLRLQKARHLLLHHPELSIRQIGELVGYQDQGYFSRIFKKQQGVSPFDYREQSVNA</sequence>
<comment type="caution">
    <text evidence="1">The sequence shown here is derived from an EMBL/GenBank/DDBJ whole genome shotgun (WGS) entry which is preliminary data.</text>
</comment>
<accession>A0AC61D8I6</accession>
<keyword evidence="1" id="KW-0238">DNA-binding</keyword>
<protein>
    <submittedName>
        <fullName evidence="1">DNA-binding response regulator</fullName>
    </submittedName>
</protein>